<dbReference type="EMBL" id="DF968181">
    <property type="protein sequence ID" value="GAP40817.1"/>
    <property type="molecule type" value="Genomic_DNA"/>
</dbReference>
<evidence type="ECO:0000313" key="2">
    <source>
        <dbReference type="Proteomes" id="UP000053370"/>
    </source>
</evidence>
<keyword evidence="2" id="KW-1185">Reference proteome</keyword>
<name>A0A0S7BTH0_9CHLR</name>
<dbReference type="OrthoDB" id="1491752at2"/>
<organism evidence="1">
    <name type="scientific">Flexilinea flocculi</name>
    <dbReference type="NCBI Taxonomy" id="1678840"/>
    <lineage>
        <taxon>Bacteria</taxon>
        <taxon>Bacillati</taxon>
        <taxon>Chloroflexota</taxon>
        <taxon>Anaerolineae</taxon>
        <taxon>Anaerolineales</taxon>
        <taxon>Anaerolineaceae</taxon>
        <taxon>Flexilinea</taxon>
    </lineage>
</organism>
<proteinExistence type="predicted"/>
<reference evidence="1" key="1">
    <citation type="journal article" date="2015" name="Genome Announc.">
        <title>Draft Genome Sequence of Anaerolineae Strain TC1, a Novel Isolate from a Methanogenic Wastewater Treatment System.</title>
        <authorList>
            <person name="Matsuura N."/>
            <person name="Tourlousse D.M."/>
            <person name="Sun L."/>
            <person name="Toyonaga M."/>
            <person name="Kuroda K."/>
            <person name="Ohashi A."/>
            <person name="Cruz R."/>
            <person name="Yamaguchi T."/>
            <person name="Sekiguchi Y."/>
        </authorList>
    </citation>
    <scope>NUCLEOTIDE SEQUENCE [LARGE SCALE GENOMIC DNA]</scope>
    <source>
        <strain evidence="1">TC1</strain>
    </source>
</reference>
<dbReference type="AlphaFoldDB" id="A0A0S7BTH0"/>
<evidence type="ECO:0000313" key="1">
    <source>
        <dbReference type="EMBL" id="GAP40817.1"/>
    </source>
</evidence>
<accession>A0A0S7BTH0</accession>
<dbReference type="RefSeq" id="WP_062280778.1">
    <property type="nucleotide sequence ID" value="NZ_DF968181.1"/>
</dbReference>
<dbReference type="Proteomes" id="UP000053370">
    <property type="component" value="Unassembled WGS sequence"/>
</dbReference>
<gene>
    <name evidence="1" type="ORF">ATC1_13798</name>
</gene>
<protein>
    <submittedName>
        <fullName evidence="1">Uncharacterized protein</fullName>
    </submittedName>
</protein>
<sequence>MFNFIRENTPEDSIIVFFKPRAMHLMTDRNAVAIDNCRDLSKGNFLVMANQNYGGQISQKNIDTCSIEKNLVYDNREFSVYELIK</sequence>